<dbReference type="AlphaFoldDB" id="A0A2N0VLI0"/>
<evidence type="ECO:0000256" key="3">
    <source>
        <dbReference type="ARBA" id="ARBA00022692"/>
    </source>
</evidence>
<dbReference type="Pfam" id="PF04024">
    <property type="entry name" value="PspC"/>
    <property type="match status" value="1"/>
</dbReference>
<comment type="subcellular location">
    <subcellularLocation>
        <location evidence="1">Cell membrane</location>
        <topology evidence="1">Single-pass membrane protein</topology>
    </subcellularLocation>
</comment>
<proteinExistence type="predicted"/>
<protein>
    <submittedName>
        <fullName evidence="8">PspC domain-containing protein</fullName>
    </submittedName>
</protein>
<keyword evidence="5 6" id="KW-0472">Membrane</keyword>
<keyword evidence="4 6" id="KW-1133">Transmembrane helix</keyword>
<feature type="transmembrane region" description="Helical" evidence="6">
    <location>
        <begin position="34"/>
        <end position="58"/>
    </location>
</feature>
<dbReference type="PANTHER" id="PTHR33885:SF3">
    <property type="entry name" value="PHAGE SHOCK PROTEIN C"/>
    <property type="match status" value="1"/>
</dbReference>
<feature type="domain" description="Phage shock protein PspC N-terminal" evidence="7">
    <location>
        <begin position="4"/>
        <end position="60"/>
    </location>
</feature>
<dbReference type="InterPro" id="IPR007168">
    <property type="entry name" value="Phageshock_PspC_N"/>
</dbReference>
<name>A0A2N0VLI0_9BACT</name>
<organism evidence="8 9">
    <name type="scientific">Rhodohalobacter barkolensis</name>
    <dbReference type="NCBI Taxonomy" id="2053187"/>
    <lineage>
        <taxon>Bacteria</taxon>
        <taxon>Pseudomonadati</taxon>
        <taxon>Balneolota</taxon>
        <taxon>Balneolia</taxon>
        <taxon>Balneolales</taxon>
        <taxon>Balneolaceae</taxon>
        <taxon>Rhodohalobacter</taxon>
    </lineage>
</organism>
<evidence type="ECO:0000256" key="6">
    <source>
        <dbReference type="SAM" id="Phobius"/>
    </source>
</evidence>
<gene>
    <name evidence="8" type="ORF">CWD77_06155</name>
</gene>
<evidence type="ECO:0000256" key="5">
    <source>
        <dbReference type="ARBA" id="ARBA00023136"/>
    </source>
</evidence>
<evidence type="ECO:0000256" key="4">
    <source>
        <dbReference type="ARBA" id="ARBA00022989"/>
    </source>
</evidence>
<evidence type="ECO:0000259" key="7">
    <source>
        <dbReference type="Pfam" id="PF04024"/>
    </source>
</evidence>
<accession>A0A2N0VLI0</accession>
<dbReference type="Proteomes" id="UP000233398">
    <property type="component" value="Unassembled WGS sequence"/>
</dbReference>
<dbReference type="GO" id="GO:0005886">
    <property type="term" value="C:plasma membrane"/>
    <property type="evidence" value="ECO:0007669"/>
    <property type="project" value="UniProtKB-SubCell"/>
</dbReference>
<keyword evidence="9" id="KW-1185">Reference proteome</keyword>
<sequence length="60" mass="6669">MPAKLRKSRTDKMIAGVCGGIADYLGWDSTIVRIIFLILVFSSVGTMVLFYFILALIMPD</sequence>
<dbReference type="RefSeq" id="WP_101072417.1">
    <property type="nucleotide sequence ID" value="NZ_PISP01000001.1"/>
</dbReference>
<evidence type="ECO:0000313" key="9">
    <source>
        <dbReference type="Proteomes" id="UP000233398"/>
    </source>
</evidence>
<comment type="caution">
    <text evidence="8">The sequence shown here is derived from an EMBL/GenBank/DDBJ whole genome shotgun (WGS) entry which is preliminary data.</text>
</comment>
<keyword evidence="3 6" id="KW-0812">Transmembrane</keyword>
<keyword evidence="2" id="KW-1003">Cell membrane</keyword>
<dbReference type="PANTHER" id="PTHR33885">
    <property type="entry name" value="PHAGE SHOCK PROTEIN C"/>
    <property type="match status" value="1"/>
</dbReference>
<evidence type="ECO:0000313" key="8">
    <source>
        <dbReference type="EMBL" id="PKD45036.1"/>
    </source>
</evidence>
<dbReference type="EMBL" id="PISP01000001">
    <property type="protein sequence ID" value="PKD45036.1"/>
    <property type="molecule type" value="Genomic_DNA"/>
</dbReference>
<evidence type="ECO:0000256" key="1">
    <source>
        <dbReference type="ARBA" id="ARBA00004162"/>
    </source>
</evidence>
<dbReference type="InterPro" id="IPR052027">
    <property type="entry name" value="PspC"/>
</dbReference>
<reference evidence="8 9" key="1">
    <citation type="submission" date="2017-11" db="EMBL/GenBank/DDBJ databases">
        <title>Rhodohalobacter 15182 sp. nov., isolated from a salt lake.</title>
        <authorList>
            <person name="Han S."/>
        </authorList>
    </citation>
    <scope>NUCLEOTIDE SEQUENCE [LARGE SCALE GENOMIC DNA]</scope>
    <source>
        <strain evidence="8 9">15182</strain>
    </source>
</reference>
<dbReference type="OrthoDB" id="5772680at2"/>
<evidence type="ECO:0000256" key="2">
    <source>
        <dbReference type="ARBA" id="ARBA00022475"/>
    </source>
</evidence>